<evidence type="ECO:0000256" key="17">
    <source>
        <dbReference type="PIRSR" id="PIRSR000098-2"/>
    </source>
</evidence>
<evidence type="ECO:0000313" key="21">
    <source>
        <dbReference type="EMBL" id="AZQ77119.1"/>
    </source>
</evidence>
<reference evidence="21 22" key="1">
    <citation type="submission" date="2018-12" db="EMBL/GenBank/DDBJ databases">
        <title>Complete genome sequence of Flaviflexus sp. H23T48.</title>
        <authorList>
            <person name="Bae J.-W."/>
            <person name="Lee J.-Y."/>
        </authorList>
    </citation>
    <scope>NUCLEOTIDE SEQUENCE [LARGE SCALE GENOMIC DNA]</scope>
    <source>
        <strain evidence="21 22">H23T48</strain>
    </source>
</reference>
<dbReference type="PIRSF" id="PIRSF000098">
    <property type="entry name" value="Homoser_dehydrog"/>
    <property type="match status" value="1"/>
</dbReference>
<keyword evidence="22" id="KW-1185">Reference proteome</keyword>
<dbReference type="InterPro" id="IPR016204">
    <property type="entry name" value="HDH"/>
</dbReference>
<dbReference type="Pfam" id="PF01842">
    <property type="entry name" value="ACT"/>
    <property type="match status" value="1"/>
</dbReference>
<dbReference type="InterPro" id="IPR036291">
    <property type="entry name" value="NAD(P)-bd_dom_sf"/>
</dbReference>
<evidence type="ECO:0000256" key="16">
    <source>
        <dbReference type="PIRSR" id="PIRSR000098-1"/>
    </source>
</evidence>
<dbReference type="KEGG" id="flh:EJ997_07025"/>
<dbReference type="InterPro" id="IPR019811">
    <property type="entry name" value="HDH_CS"/>
</dbReference>
<evidence type="ECO:0000256" key="10">
    <source>
        <dbReference type="ARBA" id="ARBA00023002"/>
    </source>
</evidence>
<dbReference type="AlphaFoldDB" id="A0A3S9PXP1"/>
<evidence type="ECO:0000256" key="8">
    <source>
        <dbReference type="ARBA" id="ARBA00022697"/>
    </source>
</evidence>
<evidence type="ECO:0000259" key="20">
    <source>
        <dbReference type="PROSITE" id="PS51671"/>
    </source>
</evidence>
<dbReference type="SUPFAM" id="SSF55021">
    <property type="entry name" value="ACT-like"/>
    <property type="match status" value="1"/>
</dbReference>
<keyword evidence="9 17" id="KW-0521">NADP</keyword>
<comment type="cofactor">
    <cofactor evidence="1">
        <name>a metal cation</name>
        <dbReference type="ChEBI" id="CHEBI:25213"/>
    </cofactor>
</comment>
<name>A0A3S9PXP1_9ACTO</name>
<proteinExistence type="inferred from homology"/>
<comment type="similarity">
    <text evidence="4 19">Belongs to the homoserine dehydrogenase family.</text>
</comment>
<evidence type="ECO:0000256" key="11">
    <source>
        <dbReference type="ARBA" id="ARBA00023053"/>
    </source>
</evidence>
<evidence type="ECO:0000256" key="9">
    <source>
        <dbReference type="ARBA" id="ARBA00022857"/>
    </source>
</evidence>
<dbReference type="PANTHER" id="PTHR43331">
    <property type="entry name" value="HOMOSERINE DEHYDROGENASE"/>
    <property type="match status" value="1"/>
</dbReference>
<evidence type="ECO:0000256" key="14">
    <source>
        <dbReference type="ARBA" id="ARBA00048841"/>
    </source>
</evidence>
<dbReference type="PANTHER" id="PTHR43331:SF1">
    <property type="entry name" value="HOMOSERINE DEHYDROGENASE"/>
    <property type="match status" value="1"/>
</dbReference>
<keyword evidence="7 18" id="KW-0028">Amino-acid biosynthesis</keyword>
<evidence type="ECO:0000256" key="5">
    <source>
        <dbReference type="ARBA" id="ARBA00013213"/>
    </source>
</evidence>
<comment type="function">
    <text evidence="13">Catalyzes the conversion of L-aspartate-beta-semialdehyde (L-Asa) to L-homoserine (L-Hse), the third step in the biosynthesis of threonine and methionine from aspartate.</text>
</comment>
<dbReference type="InterPro" id="IPR005106">
    <property type="entry name" value="Asp/hSer_DH_NAD-bd"/>
</dbReference>
<accession>A0A3S9PXP1</accession>
<feature type="domain" description="ACT" evidence="20">
    <location>
        <begin position="346"/>
        <end position="420"/>
    </location>
</feature>
<feature type="binding site" evidence="17">
    <location>
        <begin position="8"/>
        <end position="15"/>
    </location>
    <ligand>
        <name>NADP(+)</name>
        <dbReference type="ChEBI" id="CHEBI:58349"/>
    </ligand>
</feature>
<keyword evidence="8 18" id="KW-0791">Threonine biosynthesis</keyword>
<evidence type="ECO:0000256" key="7">
    <source>
        <dbReference type="ARBA" id="ARBA00022605"/>
    </source>
</evidence>
<evidence type="ECO:0000256" key="15">
    <source>
        <dbReference type="ARBA" id="ARBA00049031"/>
    </source>
</evidence>
<evidence type="ECO:0000256" key="19">
    <source>
        <dbReference type="RuleBase" id="RU004171"/>
    </source>
</evidence>
<dbReference type="EC" id="1.1.1.3" evidence="5 18"/>
<dbReference type="CDD" id="cd04881">
    <property type="entry name" value="ACT_HSDH-Hom"/>
    <property type="match status" value="1"/>
</dbReference>
<comment type="pathway">
    <text evidence="2 18">Amino-acid biosynthesis; L-threonine biosynthesis; L-threonine from L-aspartate: step 3/5.</text>
</comment>
<protein>
    <recommendedName>
        <fullName evidence="6 18">Homoserine dehydrogenase</fullName>
        <ecNumber evidence="5 18">1.1.1.3</ecNumber>
    </recommendedName>
</protein>
<evidence type="ECO:0000256" key="12">
    <source>
        <dbReference type="ARBA" id="ARBA00023167"/>
    </source>
</evidence>
<dbReference type="SUPFAM" id="SSF51735">
    <property type="entry name" value="NAD(P)-binding Rossmann-fold domains"/>
    <property type="match status" value="1"/>
</dbReference>
<dbReference type="Gene3D" id="3.40.50.720">
    <property type="entry name" value="NAD(P)-binding Rossmann-like Domain"/>
    <property type="match status" value="1"/>
</dbReference>
<feature type="binding site" evidence="17">
    <location>
        <position position="102"/>
    </location>
    <ligand>
        <name>NADPH</name>
        <dbReference type="ChEBI" id="CHEBI:57783"/>
    </ligand>
</feature>
<dbReference type="GO" id="GO:0009088">
    <property type="term" value="P:threonine biosynthetic process"/>
    <property type="evidence" value="ECO:0007669"/>
    <property type="project" value="UniProtKB-UniPathway"/>
</dbReference>
<sequence length="424" mass="44373">MSVKIALLGCGTVGTAVAKMLKAQSKDFAQRAGDELELVGIGVRNIDAPRDPEIDRTLLTDDLEALTTKADIVIELIGGVDPARTLVLGAIKNGATVVTGNKALLAAHGPEIYEAAAEADVDVYYEAAVAGAVPVVYGLRESLAGDRVETVMGILNGTTNFILDEMETNGMSFDDALKLAQDLGYAEADPTADVDGHDAAAKIAILASLAFHTRVSIDNVPTTGIRSITAEDIAAAKRDGFAIKLLGIARRQEAGIELSVEPTLVPLDHPLASVRGSFNSVVTESAGAGRLMFYGRGAGGDPTASAVLSDVVAGASHRVYGGRAPRELTYADLPILTPDEGTSSFRIEFEIEDRTGVLTQLSGALADNNVSISTVRQSAATESSARLTVTTHEARTADVKSAIEKIKAADYVKDVLQVMRVEGN</sequence>
<comment type="pathway">
    <text evidence="3 18">Amino-acid biosynthesis; L-methionine biosynthesis via de novo pathway; L-homoserine from L-aspartate: step 3/3.</text>
</comment>
<evidence type="ECO:0000256" key="13">
    <source>
        <dbReference type="ARBA" id="ARBA00044930"/>
    </source>
</evidence>
<dbReference type="EMBL" id="CP034593">
    <property type="protein sequence ID" value="AZQ77119.1"/>
    <property type="molecule type" value="Genomic_DNA"/>
</dbReference>
<dbReference type="FunFam" id="3.30.360.10:FF:000005">
    <property type="entry name" value="Homoserine dehydrogenase"/>
    <property type="match status" value="1"/>
</dbReference>
<feature type="active site" description="Proton donor" evidence="16">
    <location>
        <position position="202"/>
    </location>
</feature>
<keyword evidence="11" id="KW-0915">Sodium</keyword>
<dbReference type="NCBIfam" id="NF004976">
    <property type="entry name" value="PRK06349.1"/>
    <property type="match status" value="1"/>
</dbReference>
<dbReference type="InterPro" id="IPR002912">
    <property type="entry name" value="ACT_dom"/>
</dbReference>
<dbReference type="Pfam" id="PF03447">
    <property type="entry name" value="NAD_binding_3"/>
    <property type="match status" value="1"/>
</dbReference>
<evidence type="ECO:0000256" key="18">
    <source>
        <dbReference type="RuleBase" id="RU000579"/>
    </source>
</evidence>
<dbReference type="GO" id="GO:0004412">
    <property type="term" value="F:homoserine dehydrogenase activity"/>
    <property type="evidence" value="ECO:0007669"/>
    <property type="project" value="UniProtKB-EC"/>
</dbReference>
<evidence type="ECO:0000256" key="3">
    <source>
        <dbReference type="ARBA" id="ARBA00005062"/>
    </source>
</evidence>
<dbReference type="PROSITE" id="PS51671">
    <property type="entry name" value="ACT"/>
    <property type="match status" value="1"/>
</dbReference>
<organism evidence="21 22">
    <name type="scientific">Flaviflexus ciconiae</name>
    <dbReference type="NCBI Taxonomy" id="2496867"/>
    <lineage>
        <taxon>Bacteria</taxon>
        <taxon>Bacillati</taxon>
        <taxon>Actinomycetota</taxon>
        <taxon>Actinomycetes</taxon>
        <taxon>Actinomycetales</taxon>
        <taxon>Actinomycetaceae</taxon>
        <taxon>Flaviflexus</taxon>
    </lineage>
</organism>
<feature type="binding site" evidence="17">
    <location>
        <position position="187"/>
    </location>
    <ligand>
        <name>L-homoserine</name>
        <dbReference type="ChEBI" id="CHEBI:57476"/>
    </ligand>
</feature>
<dbReference type="OrthoDB" id="9808167at2"/>
<dbReference type="InterPro" id="IPR045865">
    <property type="entry name" value="ACT-like_dom_sf"/>
</dbReference>
<gene>
    <name evidence="21" type="ORF">EJ997_07025</name>
</gene>
<evidence type="ECO:0000256" key="2">
    <source>
        <dbReference type="ARBA" id="ARBA00005056"/>
    </source>
</evidence>
<evidence type="ECO:0000256" key="6">
    <source>
        <dbReference type="ARBA" id="ARBA00013376"/>
    </source>
</evidence>
<dbReference type="InterPro" id="IPR001342">
    <property type="entry name" value="HDH_cat"/>
</dbReference>
<dbReference type="SUPFAM" id="SSF55347">
    <property type="entry name" value="Glyceraldehyde-3-phosphate dehydrogenase-like, C-terminal domain"/>
    <property type="match status" value="1"/>
</dbReference>
<dbReference type="GO" id="GO:0050661">
    <property type="term" value="F:NADP binding"/>
    <property type="evidence" value="ECO:0007669"/>
    <property type="project" value="InterPro"/>
</dbReference>
<dbReference type="RefSeq" id="WP_126703924.1">
    <property type="nucleotide sequence ID" value="NZ_CP034593.1"/>
</dbReference>
<dbReference type="PROSITE" id="PS01042">
    <property type="entry name" value="HOMOSER_DHGENASE"/>
    <property type="match status" value="1"/>
</dbReference>
<dbReference type="GO" id="GO:0009086">
    <property type="term" value="P:methionine biosynthetic process"/>
    <property type="evidence" value="ECO:0007669"/>
    <property type="project" value="UniProtKB-KW"/>
</dbReference>
<evidence type="ECO:0000313" key="22">
    <source>
        <dbReference type="Proteomes" id="UP000280344"/>
    </source>
</evidence>
<dbReference type="Pfam" id="PF00742">
    <property type="entry name" value="Homoserine_dh"/>
    <property type="match status" value="1"/>
</dbReference>
<keyword evidence="12 18" id="KW-0486">Methionine biosynthesis</keyword>
<dbReference type="UniPathway" id="UPA00050">
    <property type="reaction ID" value="UER00063"/>
</dbReference>
<evidence type="ECO:0000256" key="4">
    <source>
        <dbReference type="ARBA" id="ARBA00006753"/>
    </source>
</evidence>
<dbReference type="Gene3D" id="3.30.360.10">
    <property type="entry name" value="Dihydrodipicolinate Reductase, domain 2"/>
    <property type="match status" value="1"/>
</dbReference>
<evidence type="ECO:0000256" key="1">
    <source>
        <dbReference type="ARBA" id="ARBA00001920"/>
    </source>
</evidence>
<dbReference type="UniPathway" id="UPA00051">
    <property type="reaction ID" value="UER00465"/>
</dbReference>
<keyword evidence="10 18" id="KW-0560">Oxidoreductase</keyword>
<comment type="catalytic activity">
    <reaction evidence="15">
        <text>L-homoserine + NAD(+) = L-aspartate 4-semialdehyde + NADH + H(+)</text>
        <dbReference type="Rhea" id="RHEA:15757"/>
        <dbReference type="ChEBI" id="CHEBI:15378"/>
        <dbReference type="ChEBI" id="CHEBI:57476"/>
        <dbReference type="ChEBI" id="CHEBI:57540"/>
        <dbReference type="ChEBI" id="CHEBI:57945"/>
        <dbReference type="ChEBI" id="CHEBI:537519"/>
        <dbReference type="EC" id="1.1.1.3"/>
    </reaction>
    <physiologicalReaction direction="right-to-left" evidence="15">
        <dbReference type="Rhea" id="RHEA:15759"/>
    </physiologicalReaction>
</comment>
<dbReference type="Proteomes" id="UP000280344">
    <property type="component" value="Chromosome"/>
</dbReference>
<dbReference type="Gene3D" id="3.30.70.260">
    <property type="match status" value="1"/>
</dbReference>
<comment type="catalytic activity">
    <reaction evidence="14">
        <text>L-homoserine + NADP(+) = L-aspartate 4-semialdehyde + NADPH + H(+)</text>
        <dbReference type="Rhea" id="RHEA:15761"/>
        <dbReference type="ChEBI" id="CHEBI:15378"/>
        <dbReference type="ChEBI" id="CHEBI:57476"/>
        <dbReference type="ChEBI" id="CHEBI:57783"/>
        <dbReference type="ChEBI" id="CHEBI:58349"/>
        <dbReference type="ChEBI" id="CHEBI:537519"/>
        <dbReference type="EC" id="1.1.1.3"/>
    </reaction>
    <physiologicalReaction direction="right-to-left" evidence="14">
        <dbReference type="Rhea" id="RHEA:15763"/>
    </physiologicalReaction>
</comment>